<dbReference type="EMBL" id="JAEMOS010000002">
    <property type="protein sequence ID" value="MBJ7265546.1"/>
    <property type="molecule type" value="Genomic_DNA"/>
</dbReference>
<gene>
    <name evidence="1" type="ORF">JHC10_01175</name>
    <name evidence="2" type="ORF">JHC11_12365</name>
</gene>
<reference evidence="2 4" key="1">
    <citation type="submission" date="2020-09" db="EMBL/GenBank/DDBJ databases">
        <title>Draft Genomes of Bacterial Isolates from North Pond Shallow Sediments.</title>
        <authorList>
            <person name="Kiel Reese B."/>
            <person name="Mullis M."/>
            <person name="Weisend R.E."/>
        </authorList>
    </citation>
    <scope>NUCLEOTIDE SEQUENCE</scope>
    <source>
        <strain evidence="2">KJE-2</strain>
        <strain evidence="1 4">KJE-3</strain>
    </source>
</reference>
<name>A0A8I1GAR9_9GAMM</name>
<dbReference type="RefSeq" id="WP_199493415.1">
    <property type="nucleotide sequence ID" value="NZ_JAEMOP010000009.1"/>
</dbReference>
<evidence type="ECO:0000313" key="4">
    <source>
        <dbReference type="Proteomes" id="UP000655994"/>
    </source>
</evidence>
<dbReference type="EMBL" id="JAEMOP010000009">
    <property type="protein sequence ID" value="MBJ7316780.1"/>
    <property type="molecule type" value="Genomic_DNA"/>
</dbReference>
<evidence type="ECO:0000313" key="1">
    <source>
        <dbReference type="EMBL" id="MBJ7265546.1"/>
    </source>
</evidence>
<dbReference type="AlphaFoldDB" id="A0A8I1GAR9"/>
<evidence type="ECO:0000313" key="2">
    <source>
        <dbReference type="EMBL" id="MBJ7316780.1"/>
    </source>
</evidence>
<protein>
    <submittedName>
        <fullName evidence="2">Uncharacterized protein</fullName>
    </submittedName>
</protein>
<evidence type="ECO:0000313" key="3">
    <source>
        <dbReference type="Proteomes" id="UP000621390"/>
    </source>
</evidence>
<proteinExistence type="predicted"/>
<dbReference type="Proteomes" id="UP000655994">
    <property type="component" value="Unassembled WGS sequence"/>
</dbReference>
<keyword evidence="4" id="KW-1185">Reference proteome</keyword>
<sequence length="214" mass="24219">MKAQNITASEIEKLLKRETLKAAPTISGTNQKVFNKAYVKKNMQTHKQYPITTYFLHSLHSAGTFMAIRRAVDEISNLSGLSVKSDAGPVKADEICFLRVTIPCNEELNTHPESARMYSGELLQQYNELADKCALVIVQLDYTETDNAALLYELNKLLIDGRCQFYPIVVASYDDDLFDDYYQSIPEAIHFFVMDESSNESTDEQLNQELPSTV</sequence>
<comment type="caution">
    <text evidence="2">The sequence shown here is derived from an EMBL/GenBank/DDBJ whole genome shotgun (WGS) entry which is preliminary data.</text>
</comment>
<dbReference type="Proteomes" id="UP000621390">
    <property type="component" value="Unassembled WGS sequence"/>
</dbReference>
<accession>A0A8I1GAR9</accession>
<organism evidence="2 3">
    <name type="scientific">Idiomarina abyssalis</name>
    <dbReference type="NCBI Taxonomy" id="86102"/>
    <lineage>
        <taxon>Bacteria</taxon>
        <taxon>Pseudomonadati</taxon>
        <taxon>Pseudomonadota</taxon>
        <taxon>Gammaproteobacteria</taxon>
        <taxon>Alteromonadales</taxon>
        <taxon>Idiomarinaceae</taxon>
        <taxon>Idiomarina</taxon>
    </lineage>
</organism>